<feature type="non-terminal residue" evidence="1">
    <location>
        <position position="1"/>
    </location>
</feature>
<dbReference type="GO" id="GO:0003676">
    <property type="term" value="F:nucleic acid binding"/>
    <property type="evidence" value="ECO:0007669"/>
    <property type="project" value="InterPro"/>
</dbReference>
<reference evidence="1" key="1">
    <citation type="submission" date="2018-05" db="EMBL/GenBank/DDBJ databases">
        <title>Draft genome of Mucuna pruriens seed.</title>
        <authorList>
            <person name="Nnadi N.E."/>
            <person name="Vos R."/>
            <person name="Hasami M.H."/>
            <person name="Devisetty U.K."/>
            <person name="Aguiy J.C."/>
        </authorList>
    </citation>
    <scope>NUCLEOTIDE SEQUENCE [LARGE SCALE GENOMIC DNA]</scope>
    <source>
        <strain evidence="1">JCA_2017</strain>
    </source>
</reference>
<dbReference type="OrthoDB" id="1435404at2759"/>
<proteinExistence type="predicted"/>
<dbReference type="EMBL" id="QJKJ01000958">
    <property type="protein sequence ID" value="RDY09844.1"/>
    <property type="molecule type" value="Genomic_DNA"/>
</dbReference>
<dbReference type="STRING" id="157652.A0A371I4F1"/>
<accession>A0A371I4F1</accession>
<dbReference type="AlphaFoldDB" id="A0A371I4F1"/>
<gene>
    <name evidence="1" type="primary">Tf2-9</name>
    <name evidence="1" type="ORF">CR513_05734</name>
</gene>
<evidence type="ECO:0000313" key="1">
    <source>
        <dbReference type="EMBL" id="RDY09844.1"/>
    </source>
</evidence>
<name>A0A371I4F1_MUCPR</name>
<protein>
    <submittedName>
        <fullName evidence="1">Tf2-9</fullName>
    </submittedName>
</protein>
<dbReference type="SUPFAM" id="SSF53098">
    <property type="entry name" value="Ribonuclease H-like"/>
    <property type="match status" value="1"/>
</dbReference>
<comment type="caution">
    <text evidence="1">The sequence shown here is derived from an EMBL/GenBank/DDBJ whole genome shotgun (WGS) entry which is preliminary data.</text>
</comment>
<dbReference type="Gene3D" id="3.30.420.10">
    <property type="entry name" value="Ribonuclease H-like superfamily/Ribonuclease H"/>
    <property type="match status" value="1"/>
</dbReference>
<organism evidence="1 2">
    <name type="scientific">Mucuna pruriens</name>
    <name type="common">Velvet bean</name>
    <name type="synonym">Dolichos pruriens</name>
    <dbReference type="NCBI Taxonomy" id="157652"/>
    <lineage>
        <taxon>Eukaryota</taxon>
        <taxon>Viridiplantae</taxon>
        <taxon>Streptophyta</taxon>
        <taxon>Embryophyta</taxon>
        <taxon>Tracheophyta</taxon>
        <taxon>Spermatophyta</taxon>
        <taxon>Magnoliopsida</taxon>
        <taxon>eudicotyledons</taxon>
        <taxon>Gunneridae</taxon>
        <taxon>Pentapetalae</taxon>
        <taxon>rosids</taxon>
        <taxon>fabids</taxon>
        <taxon>Fabales</taxon>
        <taxon>Fabaceae</taxon>
        <taxon>Papilionoideae</taxon>
        <taxon>50 kb inversion clade</taxon>
        <taxon>NPAAA clade</taxon>
        <taxon>indigoferoid/millettioid clade</taxon>
        <taxon>Phaseoleae</taxon>
        <taxon>Mucuna</taxon>
    </lineage>
</organism>
<dbReference type="PANTHER" id="PTHR35046">
    <property type="entry name" value="ZINC KNUCKLE (CCHC-TYPE) FAMILY PROTEIN"/>
    <property type="match status" value="1"/>
</dbReference>
<dbReference type="Proteomes" id="UP000257109">
    <property type="component" value="Unassembled WGS sequence"/>
</dbReference>
<dbReference type="InterPro" id="IPR036397">
    <property type="entry name" value="RNaseH_sf"/>
</dbReference>
<keyword evidence="2" id="KW-1185">Reference proteome</keyword>
<dbReference type="InterPro" id="IPR012337">
    <property type="entry name" value="RNaseH-like_sf"/>
</dbReference>
<evidence type="ECO:0000313" key="2">
    <source>
        <dbReference type="Proteomes" id="UP000257109"/>
    </source>
</evidence>
<sequence length="214" mass="24617">MPNGSSSWNNSHMSLSTNKERLKLWLMPFLEGDLYMNDDDFKEAYDSCANSANEGFFTHKGFLFKEKHLCMLKSSIQEMLLKKAHEGGLMEKNHMRPSMNNDVHHACERCLVCKASSNGLYTPPPPPPPPLPILATPWVDISMSFMLELPRSRGDTDFIFMIMDKFLKMGYLILCHKSDDACHVTNLFFKEVVRLYGLLKSIVLDRNPEFFSHF</sequence>
<dbReference type="PANTHER" id="PTHR35046:SF9">
    <property type="entry name" value="RNA-DIRECTED DNA POLYMERASE"/>
    <property type="match status" value="1"/>
</dbReference>